<gene>
    <name evidence="1" type="ORF">HRJ53_03025</name>
</gene>
<evidence type="ECO:0000313" key="2">
    <source>
        <dbReference type="Proteomes" id="UP000567293"/>
    </source>
</evidence>
<comment type="caution">
    <text evidence="1">The sequence shown here is derived from an EMBL/GenBank/DDBJ whole genome shotgun (WGS) entry which is preliminary data.</text>
</comment>
<keyword evidence="2" id="KW-1185">Reference proteome</keyword>
<name>A0A7V8NM86_9BACT</name>
<accession>A0A7V8NM86</accession>
<organism evidence="1 2">
    <name type="scientific">Candidatus Acidiferrum panamense</name>
    <dbReference type="NCBI Taxonomy" id="2741543"/>
    <lineage>
        <taxon>Bacteria</taxon>
        <taxon>Pseudomonadati</taxon>
        <taxon>Acidobacteriota</taxon>
        <taxon>Terriglobia</taxon>
        <taxon>Candidatus Acidiferrales</taxon>
        <taxon>Candidatus Acidiferrum</taxon>
    </lineage>
</organism>
<evidence type="ECO:0000313" key="1">
    <source>
        <dbReference type="EMBL" id="MBA0083945.1"/>
    </source>
</evidence>
<dbReference type="EMBL" id="JACDQQ010000298">
    <property type="protein sequence ID" value="MBA0083945.1"/>
    <property type="molecule type" value="Genomic_DNA"/>
</dbReference>
<proteinExistence type="predicted"/>
<dbReference type="Proteomes" id="UP000567293">
    <property type="component" value="Unassembled WGS sequence"/>
</dbReference>
<protein>
    <submittedName>
        <fullName evidence="1">Uncharacterized protein</fullName>
    </submittedName>
</protein>
<dbReference type="AlphaFoldDB" id="A0A7V8NM86"/>
<reference evidence="1" key="1">
    <citation type="submission" date="2020-06" db="EMBL/GenBank/DDBJ databases">
        <title>Legume-microbial interactions unlock mineral nutrients during tropical forest succession.</title>
        <authorList>
            <person name="Epihov D.Z."/>
        </authorList>
    </citation>
    <scope>NUCLEOTIDE SEQUENCE [LARGE SCALE GENOMIC DNA]</scope>
    <source>
        <strain evidence="1">Pan2503</strain>
    </source>
</reference>
<sequence>MSKPKGTNNKKDKRVKPVLPELPNRTAIEKRTGPILQQATVYTITSLDHYTAAKPYLDRLDAAIEWLKSIYDPFVAAHYGLHKWSCEQRNDAIGPFEAAKKHVLLEISTWDMKTAAENKRKAEAAARLLQAEQKKDLVTAAKRAERQGDEQAAAELRELSGRVPMPAVAVEQAPRLDGVVKTERWVAVIEDAHLVPREYCEPSQALLNLAAKQFGDTIKIAGVRIEKVYGAHTR</sequence>